<feature type="domain" description="R13L1/DRL21-like LRR repeat region" evidence="1">
    <location>
        <begin position="1"/>
        <end position="32"/>
    </location>
</feature>
<keyword evidence="3" id="KW-1185">Reference proteome</keyword>
<dbReference type="EMBL" id="LXQA010063183">
    <property type="protein sequence ID" value="MCI06822.1"/>
    <property type="molecule type" value="Genomic_DNA"/>
</dbReference>
<dbReference type="AlphaFoldDB" id="A0A392P4Y4"/>
<evidence type="ECO:0000313" key="2">
    <source>
        <dbReference type="EMBL" id="MCI06822.1"/>
    </source>
</evidence>
<dbReference type="Gene3D" id="3.80.10.10">
    <property type="entry name" value="Ribonuclease Inhibitor"/>
    <property type="match status" value="1"/>
</dbReference>
<sequence>MVFLHLANCENCKSLPSLGQLSSLTELCISKMKSLQKVGQEFYGN</sequence>
<accession>A0A392P4Y4</accession>
<dbReference type="Proteomes" id="UP000265520">
    <property type="component" value="Unassembled WGS sequence"/>
</dbReference>
<dbReference type="InterPro" id="IPR032675">
    <property type="entry name" value="LRR_dom_sf"/>
</dbReference>
<evidence type="ECO:0000259" key="1">
    <source>
        <dbReference type="Pfam" id="PF25019"/>
    </source>
</evidence>
<reference evidence="2 3" key="1">
    <citation type="journal article" date="2018" name="Front. Plant Sci.">
        <title>Red Clover (Trifolium pratense) and Zigzag Clover (T. medium) - A Picture of Genomic Similarities and Differences.</title>
        <authorList>
            <person name="Dluhosova J."/>
            <person name="Istvanek J."/>
            <person name="Nedelnik J."/>
            <person name="Repkova J."/>
        </authorList>
    </citation>
    <scope>NUCLEOTIDE SEQUENCE [LARGE SCALE GENOMIC DNA]</scope>
    <source>
        <strain evidence="3">cv. 10/8</strain>
        <tissue evidence="2">Leaf</tissue>
    </source>
</reference>
<name>A0A392P4Y4_9FABA</name>
<dbReference type="Pfam" id="PF25019">
    <property type="entry name" value="LRR_R13L1-DRL21"/>
    <property type="match status" value="1"/>
</dbReference>
<proteinExistence type="predicted"/>
<dbReference type="InterPro" id="IPR056789">
    <property type="entry name" value="LRR_R13L1-DRL21"/>
</dbReference>
<comment type="caution">
    <text evidence="2">The sequence shown here is derived from an EMBL/GenBank/DDBJ whole genome shotgun (WGS) entry which is preliminary data.</text>
</comment>
<feature type="non-terminal residue" evidence="2">
    <location>
        <position position="45"/>
    </location>
</feature>
<organism evidence="2 3">
    <name type="scientific">Trifolium medium</name>
    <dbReference type="NCBI Taxonomy" id="97028"/>
    <lineage>
        <taxon>Eukaryota</taxon>
        <taxon>Viridiplantae</taxon>
        <taxon>Streptophyta</taxon>
        <taxon>Embryophyta</taxon>
        <taxon>Tracheophyta</taxon>
        <taxon>Spermatophyta</taxon>
        <taxon>Magnoliopsida</taxon>
        <taxon>eudicotyledons</taxon>
        <taxon>Gunneridae</taxon>
        <taxon>Pentapetalae</taxon>
        <taxon>rosids</taxon>
        <taxon>fabids</taxon>
        <taxon>Fabales</taxon>
        <taxon>Fabaceae</taxon>
        <taxon>Papilionoideae</taxon>
        <taxon>50 kb inversion clade</taxon>
        <taxon>NPAAA clade</taxon>
        <taxon>Hologalegina</taxon>
        <taxon>IRL clade</taxon>
        <taxon>Trifolieae</taxon>
        <taxon>Trifolium</taxon>
    </lineage>
</organism>
<evidence type="ECO:0000313" key="3">
    <source>
        <dbReference type="Proteomes" id="UP000265520"/>
    </source>
</evidence>
<protein>
    <submittedName>
        <fullName evidence="2">Disease resistance protein</fullName>
    </submittedName>
</protein>